<evidence type="ECO:0000313" key="1">
    <source>
        <dbReference type="EMBL" id="GJE65067.1"/>
    </source>
</evidence>
<dbReference type="Proteomes" id="UP001055039">
    <property type="component" value="Unassembled WGS sequence"/>
</dbReference>
<reference evidence="1" key="1">
    <citation type="journal article" date="2021" name="Front. Microbiol.">
        <title>Comprehensive Comparative Genomics and Phenotyping of Methylobacterium Species.</title>
        <authorList>
            <person name="Alessa O."/>
            <person name="Ogura Y."/>
            <person name="Fujitani Y."/>
            <person name="Takami H."/>
            <person name="Hayashi T."/>
            <person name="Sahin N."/>
            <person name="Tani A."/>
        </authorList>
    </citation>
    <scope>NUCLEOTIDE SEQUENCE</scope>
    <source>
        <strain evidence="1">NBRC 15686</strain>
    </source>
</reference>
<organism evidence="1 2">
    <name type="scientific">Methylorubrum aminovorans</name>
    <dbReference type="NCBI Taxonomy" id="269069"/>
    <lineage>
        <taxon>Bacteria</taxon>
        <taxon>Pseudomonadati</taxon>
        <taxon>Pseudomonadota</taxon>
        <taxon>Alphaproteobacteria</taxon>
        <taxon>Hyphomicrobiales</taxon>
        <taxon>Methylobacteriaceae</taxon>
        <taxon>Methylorubrum</taxon>
    </lineage>
</organism>
<dbReference type="InterPro" id="IPR025103">
    <property type="entry name" value="DUF4011"/>
</dbReference>
<keyword evidence="2" id="KW-1185">Reference proteome</keyword>
<protein>
    <recommendedName>
        <fullName evidence="3">DNA2/NAM7 helicase helicase domain-containing protein</fullName>
    </recommendedName>
</protein>
<comment type="caution">
    <text evidence="1">The sequence shown here is derived from an EMBL/GenBank/DDBJ whole genome shotgun (WGS) entry which is preliminary data.</text>
</comment>
<dbReference type="Pfam" id="PF13195">
    <property type="entry name" value="DUF4011"/>
    <property type="match status" value="1"/>
</dbReference>
<dbReference type="Gene3D" id="3.40.50.300">
    <property type="entry name" value="P-loop containing nucleotide triphosphate hydrolases"/>
    <property type="match status" value="1"/>
</dbReference>
<sequence>MVQRSLEELAAPLRDVSRWNRLLSLPSDRRSGYLGFAESARSVRDALSRSKRVAFSEPVLTLRNDWSSAEPGTLDADEALRRMVRLDGLARDIDEETGVSPLMLGLGLVLWRDGERVRIAPLMLCPVILDGVPEGPGLRRAGVPVANPVLLDRLEIDPACLPSDPLTWRAEDLAGHGVVSVSPVAVLGIFDVVRYRQWERLDARRDPRLAKDPRVQALLTGEGAGVWSGAAKRALSREARMATSLDRSQAVVLEASRQGSDLAVQAGPGTGKTQTIVHILGNAVRDRRTVLFLSGRQSAFRSALARLDGLLSYGCPSIGQPRCKLYPHRTKPAQSQPRPALAARGFFVSAPSRDFGLGAFFVPFDVALECIPAMHLAHIPRFQPEDIGLTSYLRSNLFLLALDSLL</sequence>
<reference evidence="1" key="2">
    <citation type="submission" date="2021-08" db="EMBL/GenBank/DDBJ databases">
        <authorList>
            <person name="Tani A."/>
            <person name="Ola A."/>
            <person name="Ogura Y."/>
            <person name="Katsura K."/>
            <person name="Hayashi T."/>
        </authorList>
    </citation>
    <scope>NUCLEOTIDE SEQUENCE</scope>
    <source>
        <strain evidence="1">NBRC 15686</strain>
    </source>
</reference>
<dbReference type="RefSeq" id="WP_238224513.1">
    <property type="nucleotide sequence ID" value="NZ_BAAADH010000104.1"/>
</dbReference>
<gene>
    <name evidence="1" type="ORF">LNAOJCKE_2275</name>
</gene>
<evidence type="ECO:0008006" key="3">
    <source>
        <dbReference type="Google" id="ProtNLM"/>
    </source>
</evidence>
<accession>A0ABQ4UE22</accession>
<evidence type="ECO:0000313" key="2">
    <source>
        <dbReference type="Proteomes" id="UP001055039"/>
    </source>
</evidence>
<name>A0ABQ4UE22_9HYPH</name>
<dbReference type="InterPro" id="IPR027417">
    <property type="entry name" value="P-loop_NTPase"/>
</dbReference>
<proteinExistence type="predicted"/>
<dbReference type="SUPFAM" id="SSF52540">
    <property type="entry name" value="P-loop containing nucleoside triphosphate hydrolases"/>
    <property type="match status" value="1"/>
</dbReference>
<dbReference type="EMBL" id="BPRC01000006">
    <property type="protein sequence ID" value="GJE65067.1"/>
    <property type="molecule type" value="Genomic_DNA"/>
</dbReference>